<proteinExistence type="predicted"/>
<evidence type="ECO:0000313" key="2">
    <source>
        <dbReference type="EMBL" id="MQL50955.1"/>
    </source>
</evidence>
<sequence>MAEKTNGKKPFVQAIIWGVLSLLAYVLLFTNQDLVTQYFSQGGVFAIAILLTAMLFSFVHGAFASYLLDVVGIQPLKKTDL</sequence>
<dbReference type="RefSeq" id="WP_152944857.1">
    <property type="nucleotide sequence ID" value="NZ_WHYR01000002.1"/>
</dbReference>
<feature type="transmembrane region" description="Helical" evidence="1">
    <location>
        <begin position="12"/>
        <end position="30"/>
    </location>
</feature>
<keyword evidence="1" id="KW-1133">Transmembrane helix</keyword>
<accession>A0A6N7ILW6</accession>
<dbReference type="Proteomes" id="UP000441717">
    <property type="component" value="Unassembled WGS sequence"/>
</dbReference>
<organism evidence="2 3">
    <name type="scientific">Desulfofundulus thermobenzoicus</name>
    <dbReference type="NCBI Taxonomy" id="29376"/>
    <lineage>
        <taxon>Bacteria</taxon>
        <taxon>Bacillati</taxon>
        <taxon>Bacillota</taxon>
        <taxon>Clostridia</taxon>
        <taxon>Eubacteriales</taxon>
        <taxon>Peptococcaceae</taxon>
        <taxon>Desulfofundulus</taxon>
    </lineage>
</organism>
<comment type="caution">
    <text evidence="2">The sequence shown here is derived from an EMBL/GenBank/DDBJ whole genome shotgun (WGS) entry which is preliminary data.</text>
</comment>
<dbReference type="EMBL" id="WHYR01000002">
    <property type="protein sequence ID" value="MQL50955.1"/>
    <property type="molecule type" value="Genomic_DNA"/>
</dbReference>
<evidence type="ECO:0000313" key="3">
    <source>
        <dbReference type="Proteomes" id="UP000441717"/>
    </source>
</evidence>
<dbReference type="AlphaFoldDB" id="A0A6N7ILW6"/>
<keyword evidence="3" id="KW-1185">Reference proteome</keyword>
<feature type="transmembrane region" description="Helical" evidence="1">
    <location>
        <begin position="42"/>
        <end position="68"/>
    </location>
</feature>
<dbReference type="OrthoDB" id="1809266at2"/>
<keyword evidence="1" id="KW-0812">Transmembrane</keyword>
<keyword evidence="1" id="KW-0472">Membrane</keyword>
<name>A0A6N7ILW6_9FIRM</name>
<reference evidence="2 3" key="1">
    <citation type="submission" date="2019-10" db="EMBL/GenBank/DDBJ databases">
        <title>Comparative genomics of sulfur disproportionating microorganisms.</title>
        <authorList>
            <person name="Ward L.M."/>
            <person name="Bertran E."/>
            <person name="Johnston D."/>
        </authorList>
    </citation>
    <scope>NUCLEOTIDE SEQUENCE [LARGE SCALE GENOMIC DNA]</scope>
    <source>
        <strain evidence="2 3">DSM 14055</strain>
    </source>
</reference>
<protein>
    <submittedName>
        <fullName evidence="2">Uncharacterized protein</fullName>
    </submittedName>
</protein>
<gene>
    <name evidence="2" type="ORF">GFC01_01445</name>
</gene>
<evidence type="ECO:0000256" key="1">
    <source>
        <dbReference type="SAM" id="Phobius"/>
    </source>
</evidence>